<evidence type="ECO:0000313" key="2">
    <source>
        <dbReference type="EMBL" id="MDE1465889.1"/>
    </source>
</evidence>
<reference evidence="2 3" key="1">
    <citation type="submission" date="2022-11" db="EMBL/GenBank/DDBJ databases">
        <title>Spartinivicinus poritis sp. nov., isolated from scleractinian coral Porites lutea.</title>
        <authorList>
            <person name="Zhang G."/>
            <person name="Cai L."/>
            <person name="Wei Q."/>
        </authorList>
    </citation>
    <scope>NUCLEOTIDE SEQUENCE [LARGE SCALE GENOMIC DNA]</scope>
    <source>
        <strain evidence="2 3">A2-2</strain>
    </source>
</reference>
<dbReference type="PANTHER" id="PTHR34821">
    <property type="entry name" value="INNER MEMBRANE PROTEIN YDCZ"/>
    <property type="match status" value="1"/>
</dbReference>
<proteinExistence type="predicted"/>
<keyword evidence="1" id="KW-1133">Transmembrane helix</keyword>
<feature type="transmembrane region" description="Helical" evidence="1">
    <location>
        <begin position="192"/>
        <end position="210"/>
    </location>
</feature>
<dbReference type="InterPro" id="IPR006750">
    <property type="entry name" value="YdcZ"/>
</dbReference>
<accession>A0ABT5UHM7</accession>
<name>A0ABT5UHM7_9GAMM</name>
<feature type="transmembrane region" description="Helical" evidence="1">
    <location>
        <begin position="123"/>
        <end position="143"/>
    </location>
</feature>
<keyword evidence="3" id="KW-1185">Reference proteome</keyword>
<dbReference type="PANTHER" id="PTHR34821:SF2">
    <property type="entry name" value="INNER MEMBRANE PROTEIN YDCZ"/>
    <property type="match status" value="1"/>
</dbReference>
<feature type="transmembrane region" description="Helical" evidence="1">
    <location>
        <begin position="222"/>
        <end position="242"/>
    </location>
</feature>
<protein>
    <submittedName>
        <fullName evidence="2">DMT family transporter</fullName>
    </submittedName>
</protein>
<dbReference type="Proteomes" id="UP001528823">
    <property type="component" value="Unassembled WGS sequence"/>
</dbReference>
<organism evidence="2 3">
    <name type="scientific">Spartinivicinus poritis</name>
    <dbReference type="NCBI Taxonomy" id="2994640"/>
    <lineage>
        <taxon>Bacteria</taxon>
        <taxon>Pseudomonadati</taxon>
        <taxon>Pseudomonadota</taxon>
        <taxon>Gammaproteobacteria</taxon>
        <taxon>Oceanospirillales</taxon>
        <taxon>Zooshikellaceae</taxon>
        <taxon>Spartinivicinus</taxon>
    </lineage>
</organism>
<feature type="transmembrane region" description="Helical" evidence="1">
    <location>
        <begin position="6"/>
        <end position="26"/>
    </location>
</feature>
<sequence length="301" mass="33216">MEFIFYLAPLFGGVGIALLPGVNNFIAQYTGRAGFAILLNFLLGAVVLTSIYLLFSTVYLAKLKEIPLWSFLGGLYGTVTVVVMTITPAKLGIGKTLAVFITARLTSATVIDHFGWFQMLQELISFLQVVGIGLAVIGTLFILRVRAKQSFSQKTIMIYCLLCFLSGIFSSLQSTTNASLLQQTNDMVFVTWLNFIENLLCFLVFYKIFSRQKLHIFHPQKVYIWGLLSVLCSLTVISMMALGSSTIGVANTVVLSIVTQMITSIIIDHFGWLRVAQHSFNSKSLIGLLLLLSGAYSVISY</sequence>
<dbReference type="RefSeq" id="WP_274692190.1">
    <property type="nucleotide sequence ID" value="NZ_JAPMOU010000098.1"/>
</dbReference>
<evidence type="ECO:0000313" key="3">
    <source>
        <dbReference type="Proteomes" id="UP001528823"/>
    </source>
</evidence>
<keyword evidence="1" id="KW-0812">Transmembrane</keyword>
<evidence type="ECO:0000256" key="1">
    <source>
        <dbReference type="SAM" id="Phobius"/>
    </source>
</evidence>
<gene>
    <name evidence="2" type="ORF">ORQ98_28400</name>
</gene>
<comment type="caution">
    <text evidence="2">The sequence shown here is derived from an EMBL/GenBank/DDBJ whole genome shotgun (WGS) entry which is preliminary data.</text>
</comment>
<feature type="transmembrane region" description="Helical" evidence="1">
    <location>
        <begin position="155"/>
        <end position="172"/>
    </location>
</feature>
<dbReference type="EMBL" id="JAPMOU010000098">
    <property type="protein sequence ID" value="MDE1465889.1"/>
    <property type="molecule type" value="Genomic_DNA"/>
</dbReference>
<feature type="transmembrane region" description="Helical" evidence="1">
    <location>
        <begin position="248"/>
        <end position="268"/>
    </location>
</feature>
<feature type="transmembrane region" description="Helical" evidence="1">
    <location>
        <begin position="66"/>
        <end position="85"/>
    </location>
</feature>
<feature type="transmembrane region" description="Helical" evidence="1">
    <location>
        <begin position="280"/>
        <end position="299"/>
    </location>
</feature>
<keyword evidence="1" id="KW-0472">Membrane</keyword>
<dbReference type="Pfam" id="PF04657">
    <property type="entry name" value="DMT_YdcZ"/>
    <property type="match status" value="2"/>
</dbReference>
<feature type="transmembrane region" description="Helical" evidence="1">
    <location>
        <begin position="38"/>
        <end position="60"/>
    </location>
</feature>